<reference evidence="1 2" key="1">
    <citation type="submission" date="2019-04" db="EMBL/GenBank/DDBJ databases">
        <title>Friends and foes A comparative genomics study of 23 Aspergillus species from section Flavi.</title>
        <authorList>
            <consortium name="DOE Joint Genome Institute"/>
            <person name="Kjaerbolling I."/>
            <person name="Vesth T."/>
            <person name="Frisvad J.C."/>
            <person name="Nybo J.L."/>
            <person name="Theobald S."/>
            <person name="Kildgaard S."/>
            <person name="Isbrandt T."/>
            <person name="Kuo A."/>
            <person name="Sato A."/>
            <person name="Lyhne E.K."/>
            <person name="Kogle M.E."/>
            <person name="Wiebenga A."/>
            <person name="Kun R.S."/>
            <person name="Lubbers R.J."/>
            <person name="Makela M.R."/>
            <person name="Barry K."/>
            <person name="Chovatia M."/>
            <person name="Clum A."/>
            <person name="Daum C."/>
            <person name="Haridas S."/>
            <person name="He G."/>
            <person name="LaButti K."/>
            <person name="Lipzen A."/>
            <person name="Mondo S."/>
            <person name="Riley R."/>
            <person name="Salamov A."/>
            <person name="Simmons B.A."/>
            <person name="Magnuson J.K."/>
            <person name="Henrissat B."/>
            <person name="Mortensen U.H."/>
            <person name="Larsen T.O."/>
            <person name="Devries R.P."/>
            <person name="Grigoriev I.V."/>
            <person name="Machida M."/>
            <person name="Baker S.E."/>
            <person name="Andersen M.R."/>
        </authorList>
    </citation>
    <scope>NUCLEOTIDE SEQUENCE [LARGE SCALE GENOMIC DNA]</scope>
    <source>
        <strain evidence="1 2">IBT 18842</strain>
    </source>
</reference>
<organism evidence="1 2">
    <name type="scientific">Aspergillus avenaceus</name>
    <dbReference type="NCBI Taxonomy" id="36643"/>
    <lineage>
        <taxon>Eukaryota</taxon>
        <taxon>Fungi</taxon>
        <taxon>Dikarya</taxon>
        <taxon>Ascomycota</taxon>
        <taxon>Pezizomycotina</taxon>
        <taxon>Eurotiomycetes</taxon>
        <taxon>Eurotiomycetidae</taxon>
        <taxon>Eurotiales</taxon>
        <taxon>Aspergillaceae</taxon>
        <taxon>Aspergillus</taxon>
        <taxon>Aspergillus subgen. Circumdati</taxon>
    </lineage>
</organism>
<dbReference type="Proteomes" id="UP000325780">
    <property type="component" value="Unassembled WGS sequence"/>
</dbReference>
<proteinExistence type="predicted"/>
<protein>
    <submittedName>
        <fullName evidence="1">Uncharacterized protein</fullName>
    </submittedName>
</protein>
<sequence length="61" mass="7020">MPLITTILSLFRVPRLQNPKDGTDECFEDHHPKSSKIHIETHEVSSCMKKVPVFRNGTFIL</sequence>
<name>A0A5N6TXW5_ASPAV</name>
<evidence type="ECO:0000313" key="2">
    <source>
        <dbReference type="Proteomes" id="UP000325780"/>
    </source>
</evidence>
<keyword evidence="2" id="KW-1185">Reference proteome</keyword>
<dbReference type="AlphaFoldDB" id="A0A5N6TXW5"/>
<dbReference type="EMBL" id="ML742076">
    <property type="protein sequence ID" value="KAE8151213.1"/>
    <property type="molecule type" value="Genomic_DNA"/>
</dbReference>
<accession>A0A5N6TXW5</accession>
<gene>
    <name evidence="1" type="ORF">BDV25DRAFT_153096</name>
</gene>
<evidence type="ECO:0000313" key="1">
    <source>
        <dbReference type="EMBL" id="KAE8151213.1"/>
    </source>
</evidence>